<dbReference type="CDD" id="cd14868">
    <property type="entry name" value="uS7_Mitochondria_Fungi"/>
    <property type="match status" value="1"/>
</dbReference>
<dbReference type="OrthoDB" id="9972728at2759"/>
<dbReference type="PANTHER" id="PTHR11205">
    <property type="entry name" value="RIBOSOMAL PROTEIN S7"/>
    <property type="match status" value="1"/>
</dbReference>
<evidence type="ECO:0000313" key="6">
    <source>
        <dbReference type="EMBL" id="EFI91882.1"/>
    </source>
</evidence>
<dbReference type="InterPro" id="IPR023798">
    <property type="entry name" value="Ribosomal_uS7_dom"/>
</dbReference>
<reference evidence="6 7" key="1">
    <citation type="journal article" date="2010" name="Nat. Biotechnol.">
        <title>Genome sequence of the model mushroom Schizophyllum commune.</title>
        <authorList>
            <person name="Ohm R.A."/>
            <person name="de Jong J.F."/>
            <person name="Lugones L.G."/>
            <person name="Aerts A."/>
            <person name="Kothe E."/>
            <person name="Stajich J.E."/>
            <person name="de Vries R.P."/>
            <person name="Record E."/>
            <person name="Levasseur A."/>
            <person name="Baker S.E."/>
            <person name="Bartholomew K.A."/>
            <person name="Coutinho P.M."/>
            <person name="Erdmann S."/>
            <person name="Fowler T.J."/>
            <person name="Gathman A.C."/>
            <person name="Lombard V."/>
            <person name="Henrissat B."/>
            <person name="Knabe N."/>
            <person name="Kuees U."/>
            <person name="Lilly W.W."/>
            <person name="Lindquist E."/>
            <person name="Lucas S."/>
            <person name="Magnuson J.K."/>
            <person name="Piumi F."/>
            <person name="Raudaskoski M."/>
            <person name="Salamov A."/>
            <person name="Schmutz J."/>
            <person name="Schwarze F.W.M.R."/>
            <person name="vanKuyk P.A."/>
            <person name="Horton J.S."/>
            <person name="Grigoriev I.V."/>
            <person name="Woesten H.A.B."/>
        </authorList>
    </citation>
    <scope>NUCLEOTIDE SEQUENCE [LARGE SCALE GENOMIC DNA]</scope>
    <source>
        <strain evidence="7">H4-8 / FGSC 9210</strain>
    </source>
</reference>
<dbReference type="EMBL" id="GL377315">
    <property type="protein sequence ID" value="EFI91882.1"/>
    <property type="molecule type" value="Genomic_DNA"/>
</dbReference>
<keyword evidence="7" id="KW-1185">Reference proteome</keyword>
<dbReference type="Gene3D" id="1.10.455.10">
    <property type="entry name" value="Ribosomal protein S7 domain"/>
    <property type="match status" value="1"/>
</dbReference>
<organism evidence="7">
    <name type="scientific">Schizophyllum commune (strain H4-8 / FGSC 9210)</name>
    <name type="common">Split gill fungus</name>
    <dbReference type="NCBI Taxonomy" id="578458"/>
    <lineage>
        <taxon>Eukaryota</taxon>
        <taxon>Fungi</taxon>
        <taxon>Dikarya</taxon>
        <taxon>Basidiomycota</taxon>
        <taxon>Agaricomycotina</taxon>
        <taxon>Agaricomycetes</taxon>
        <taxon>Agaricomycetidae</taxon>
        <taxon>Agaricales</taxon>
        <taxon>Schizophyllaceae</taxon>
        <taxon>Schizophyllum</taxon>
    </lineage>
</organism>
<comment type="similarity">
    <text evidence="1">Belongs to the universal ribosomal protein uS7 family.</text>
</comment>
<feature type="region of interest" description="Disordered" evidence="4">
    <location>
        <begin position="13"/>
        <end position="97"/>
    </location>
</feature>
<dbReference type="GO" id="GO:0005840">
    <property type="term" value="C:ribosome"/>
    <property type="evidence" value="ECO:0007669"/>
    <property type="project" value="UniProtKB-KW"/>
</dbReference>
<feature type="compositionally biased region" description="Pro residues" evidence="4">
    <location>
        <begin position="76"/>
        <end position="93"/>
    </location>
</feature>
<evidence type="ECO:0000259" key="5">
    <source>
        <dbReference type="Pfam" id="PF00177"/>
    </source>
</evidence>
<evidence type="ECO:0000256" key="1">
    <source>
        <dbReference type="ARBA" id="ARBA00007151"/>
    </source>
</evidence>
<dbReference type="InParanoid" id="D8QJW6"/>
<feature type="domain" description="Small ribosomal subunit protein uS7" evidence="5">
    <location>
        <begin position="110"/>
        <end position="254"/>
    </location>
</feature>
<accession>D8QJW6</accession>
<dbReference type="FunCoup" id="D8QJW6">
    <property type="interactions" value="152"/>
</dbReference>
<evidence type="ECO:0000256" key="3">
    <source>
        <dbReference type="ARBA" id="ARBA00023274"/>
    </source>
</evidence>
<keyword evidence="3" id="KW-0687">Ribonucleoprotein</keyword>
<keyword evidence="2" id="KW-0689">Ribosomal protein</keyword>
<name>D8QJW6_SCHCM</name>
<dbReference type="STRING" id="578458.D8QJW6"/>
<dbReference type="VEuPathDB" id="FungiDB:SCHCODRAFT_02643858"/>
<dbReference type="SUPFAM" id="SSF47973">
    <property type="entry name" value="Ribosomal protein S7"/>
    <property type="match status" value="1"/>
</dbReference>
<evidence type="ECO:0000313" key="7">
    <source>
        <dbReference type="Proteomes" id="UP000007431"/>
    </source>
</evidence>
<dbReference type="RefSeq" id="XP_003026785.1">
    <property type="nucleotide sequence ID" value="XM_003026739.1"/>
</dbReference>
<dbReference type="GeneID" id="9593729"/>
<dbReference type="AlphaFoldDB" id="D8QJW6"/>
<dbReference type="OMA" id="EVHKYAM"/>
<dbReference type="InterPro" id="IPR047988">
    <property type="entry name" value="Ribosomal_uS7m_fungi"/>
</dbReference>
<dbReference type="InterPro" id="IPR000235">
    <property type="entry name" value="Ribosomal_uS7"/>
</dbReference>
<sequence length="259" mass="28012">MLSPLRHQALRAAPRFVRTVTSGPTTTGQDALGGTQNGEPSALPGALRASKRTKPRNPRDAFRAVLASSRAAAQPSAPPVPSLTDAPPPPPETPAFASFADLPEDAAAANQPPLMNIPPAQDPLLHLFASTILSHGHRARASRTVSRAMLHLHAMTRAPALPLLRRAVELAAPACKLVSDRLLRGTKVVMRPRPLNERQRTKQAIKWIVEDSLKTVPGRHFDQRLAKAIIKVINGDSSALEKKRLQHEAAMNNRGNLDR</sequence>
<gene>
    <name evidence="6" type="ORF">SCHCODRAFT_86190</name>
</gene>
<dbReference type="eggNOG" id="KOG3291">
    <property type="taxonomic scope" value="Eukaryota"/>
</dbReference>
<proteinExistence type="inferred from homology"/>
<dbReference type="GO" id="GO:0006412">
    <property type="term" value="P:translation"/>
    <property type="evidence" value="ECO:0007669"/>
    <property type="project" value="InterPro"/>
</dbReference>
<dbReference type="KEGG" id="scm:SCHCO_02643858"/>
<evidence type="ECO:0000256" key="4">
    <source>
        <dbReference type="SAM" id="MobiDB-lite"/>
    </source>
</evidence>
<dbReference type="GO" id="GO:1990904">
    <property type="term" value="C:ribonucleoprotein complex"/>
    <property type="evidence" value="ECO:0007669"/>
    <property type="project" value="UniProtKB-KW"/>
</dbReference>
<dbReference type="InterPro" id="IPR036823">
    <property type="entry name" value="Ribosomal_uS7_dom_sf"/>
</dbReference>
<dbReference type="HOGENOM" id="CLU_072226_2_1_1"/>
<protein>
    <recommendedName>
        <fullName evidence="5">Small ribosomal subunit protein uS7 domain-containing protein</fullName>
    </recommendedName>
</protein>
<evidence type="ECO:0000256" key="2">
    <source>
        <dbReference type="ARBA" id="ARBA00022980"/>
    </source>
</evidence>
<dbReference type="Proteomes" id="UP000007431">
    <property type="component" value="Unassembled WGS sequence"/>
</dbReference>
<dbReference type="Pfam" id="PF00177">
    <property type="entry name" value="Ribosomal_S7"/>
    <property type="match status" value="1"/>
</dbReference>
<feature type="compositionally biased region" description="Polar residues" evidence="4">
    <location>
        <begin position="19"/>
        <end position="29"/>
    </location>
</feature>